<evidence type="ECO:0000313" key="7">
    <source>
        <dbReference type="Proteomes" id="UP000051521"/>
    </source>
</evidence>
<dbReference type="Proteomes" id="UP000009326">
    <property type="component" value="Unassembled WGS sequence"/>
</dbReference>
<organism evidence="4 6">
    <name type="scientific">Lactobacillus gigeriorum DSM 23908 = CRBIP 24.85</name>
    <dbReference type="NCBI Taxonomy" id="1423751"/>
    <lineage>
        <taxon>Bacteria</taxon>
        <taxon>Bacillati</taxon>
        <taxon>Bacillota</taxon>
        <taxon>Bacilli</taxon>
        <taxon>Lactobacillales</taxon>
        <taxon>Lactobacillaceae</taxon>
        <taxon>Lactobacillus</taxon>
    </lineage>
</organism>
<evidence type="ECO:0000313" key="5">
    <source>
        <dbReference type="EMBL" id="KRN14446.1"/>
    </source>
</evidence>
<dbReference type="Gene3D" id="3.40.80.10">
    <property type="entry name" value="Peptidoglycan recognition protein-like"/>
    <property type="match status" value="1"/>
</dbReference>
<dbReference type="EMBL" id="CAKC01000028">
    <property type="protein sequence ID" value="CCI86549.1"/>
    <property type="molecule type" value="Genomic_DNA"/>
</dbReference>
<dbReference type="InterPro" id="IPR036505">
    <property type="entry name" value="Amidase/PGRP_sf"/>
</dbReference>
<evidence type="ECO:0000313" key="6">
    <source>
        <dbReference type="Proteomes" id="UP000009326"/>
    </source>
</evidence>
<dbReference type="SMART" id="SM00644">
    <property type="entry name" value="Ami_2"/>
    <property type="match status" value="1"/>
</dbReference>
<evidence type="ECO:0000313" key="4">
    <source>
        <dbReference type="EMBL" id="CCI86549.1"/>
    </source>
</evidence>
<dbReference type="GO" id="GO:0008745">
    <property type="term" value="F:N-acetylmuramoyl-L-alanine amidase activity"/>
    <property type="evidence" value="ECO:0007669"/>
    <property type="project" value="InterPro"/>
</dbReference>
<dbReference type="RefSeq" id="WP_008472526.1">
    <property type="nucleotide sequence ID" value="NZ_AYZO01000003.1"/>
</dbReference>
<dbReference type="InterPro" id="IPR002502">
    <property type="entry name" value="Amidase_domain"/>
</dbReference>
<feature type="region of interest" description="Disordered" evidence="1">
    <location>
        <begin position="26"/>
        <end position="53"/>
    </location>
</feature>
<dbReference type="Pfam" id="PF03217">
    <property type="entry name" value="SlpA"/>
    <property type="match status" value="1"/>
</dbReference>
<feature type="chain" id="PRO_5009961896" evidence="2">
    <location>
        <begin position="29"/>
        <end position="415"/>
    </location>
</feature>
<dbReference type="SUPFAM" id="SSF55846">
    <property type="entry name" value="N-acetylmuramoyl-L-alanine amidase-like"/>
    <property type="match status" value="1"/>
</dbReference>
<dbReference type="GO" id="GO:0009253">
    <property type="term" value="P:peptidoglycan catabolic process"/>
    <property type="evidence" value="ECO:0007669"/>
    <property type="project" value="InterPro"/>
</dbReference>
<evidence type="ECO:0000256" key="2">
    <source>
        <dbReference type="SAM" id="SignalP"/>
    </source>
</evidence>
<feature type="region of interest" description="Disordered" evidence="1">
    <location>
        <begin position="259"/>
        <end position="295"/>
    </location>
</feature>
<feature type="compositionally biased region" description="Low complexity" evidence="1">
    <location>
        <begin position="259"/>
        <end position="269"/>
    </location>
</feature>
<accession>I7KN80</accession>
<comment type="caution">
    <text evidence="4">The sequence shown here is derived from an EMBL/GenBank/DDBJ whole genome shotgun (WGS) entry which is preliminary data.</text>
</comment>
<dbReference type="STRING" id="1423751.FC38_GL001108"/>
<dbReference type="EMBL" id="AYZO01000003">
    <property type="protein sequence ID" value="KRN14446.1"/>
    <property type="molecule type" value="Genomic_DNA"/>
</dbReference>
<proteinExistence type="predicted"/>
<dbReference type="InterPro" id="IPR024968">
    <property type="entry name" value="SlpA_C_lactobacillus"/>
</dbReference>
<evidence type="ECO:0000256" key="1">
    <source>
        <dbReference type="SAM" id="MobiDB-lite"/>
    </source>
</evidence>
<dbReference type="PATRIC" id="fig|1423751.3.peg.1145"/>
<feature type="compositionally biased region" description="Basic and acidic residues" evidence="1">
    <location>
        <begin position="270"/>
        <end position="283"/>
    </location>
</feature>
<sequence>MKFTKVITLALALTVATPLLSQSTSVTAAKTDSSKTSSSSSSSSSNRSSNSSVTTYATGKELNNLAKKNSYVGVTYLYQWLQAQGIQYNPFYSEDNKIEYRNGKPEGVVIHETATPGASAFDEAIYFNREWMNMYAYVHAFIDANTVMQMMTPNYGAWGAGPMANDRFIHIELCEVDNIDDFVKSINNDAIYVAGVLKRYGLTPINATHDGEGTVWSHSAVSQFLGKTDHGDPDGYFASWGYSMDDFFDLISYYYNKKTPSKKPSTSKPSQDKDTSKKPDQNQDKGQVTPLPEVQPGKQTLMHDAYLYDSKGKRLKDQPLQKAGITVNVKTSKLINGRKFYQLSNKKYIVASNLDGLLRLVKHNAYIYNPVGVRVGKTKLLQGGSVKTYGSKVTIGGIKYYAIGPTQFVKANNLQ</sequence>
<gene>
    <name evidence="4" type="ORF">BN52_08245</name>
    <name evidence="5" type="ORF">FC38_GL001108</name>
</gene>
<name>I7KN80_9LACO</name>
<keyword evidence="7" id="KW-1185">Reference proteome</keyword>
<dbReference type="Pfam" id="PF01510">
    <property type="entry name" value="Amidase_2"/>
    <property type="match status" value="1"/>
</dbReference>
<keyword evidence="2" id="KW-0732">Signal</keyword>
<reference evidence="5 7" key="2">
    <citation type="journal article" date="2015" name="Genome Announc.">
        <title>Expanding the biotechnology potential of lactobacilli through comparative genomics of 213 strains and associated genera.</title>
        <authorList>
            <person name="Sun Z."/>
            <person name="Harris H.M."/>
            <person name="McCann A."/>
            <person name="Guo C."/>
            <person name="Argimon S."/>
            <person name="Zhang W."/>
            <person name="Yang X."/>
            <person name="Jeffery I.B."/>
            <person name="Cooney J.C."/>
            <person name="Kagawa T.F."/>
            <person name="Liu W."/>
            <person name="Song Y."/>
            <person name="Salvetti E."/>
            <person name="Wrobel A."/>
            <person name="Rasinkangas P."/>
            <person name="Parkhill J."/>
            <person name="Rea M.C."/>
            <person name="O'Sullivan O."/>
            <person name="Ritari J."/>
            <person name="Douillard F.P."/>
            <person name="Paul Ross R."/>
            <person name="Yang R."/>
            <person name="Briner A.E."/>
            <person name="Felis G.E."/>
            <person name="de Vos W.M."/>
            <person name="Barrangou R."/>
            <person name="Klaenhammer T.R."/>
            <person name="Caufield P.W."/>
            <person name="Cui Y."/>
            <person name="Zhang H."/>
            <person name="O'Toole P.W."/>
        </authorList>
    </citation>
    <scope>NUCLEOTIDE SEQUENCE [LARGE SCALE GENOMIC DNA]</scope>
    <source>
        <strain evidence="5 7">DSM 23908</strain>
    </source>
</reference>
<reference evidence="4 6" key="1">
    <citation type="submission" date="2012-06" db="EMBL/GenBank/DDBJ databases">
        <title>Draft genome sequence of Lactobacillus gigeriorum CRBIP 24.85T, isolated from chicken crop.</title>
        <authorList>
            <person name="Cousin S."/>
            <person name="Ma L."/>
            <person name="Creno S."/>
            <person name="Clermont D."/>
            <person name="Loux V."/>
            <person name="Bizet C."/>
            <person name="Bouchier C."/>
        </authorList>
    </citation>
    <scope>NUCLEOTIDE SEQUENCE [LARGE SCALE GENOMIC DNA]</scope>
    <source>
        <strain evidence="6">CRBIP 24.85T</strain>
        <strain evidence="4">Type strain: CRBIP 24.85</strain>
    </source>
</reference>
<feature type="signal peptide" evidence="2">
    <location>
        <begin position="1"/>
        <end position="28"/>
    </location>
</feature>
<dbReference type="AlphaFoldDB" id="I7KN80"/>
<dbReference type="Proteomes" id="UP000051521">
    <property type="component" value="Unassembled WGS sequence"/>
</dbReference>
<dbReference type="OrthoDB" id="9816557at2"/>
<feature type="domain" description="N-acetylmuramoyl-L-alanine amidase" evidence="3">
    <location>
        <begin position="93"/>
        <end position="234"/>
    </location>
</feature>
<protein>
    <submittedName>
        <fullName evidence="4">Autolysin, amidase</fullName>
    </submittedName>
</protein>
<dbReference type="CDD" id="cd06583">
    <property type="entry name" value="PGRP"/>
    <property type="match status" value="1"/>
</dbReference>
<evidence type="ECO:0000259" key="3">
    <source>
        <dbReference type="SMART" id="SM00644"/>
    </source>
</evidence>